<dbReference type="Pfam" id="PF03372">
    <property type="entry name" value="Exo_endo_phos"/>
    <property type="match status" value="1"/>
</dbReference>
<dbReference type="InterPro" id="IPR036691">
    <property type="entry name" value="Endo/exonu/phosph_ase_sf"/>
</dbReference>
<keyword evidence="2" id="KW-0378">Hydrolase</keyword>
<dbReference type="OrthoDB" id="3820230at2"/>
<dbReference type="AlphaFoldDB" id="A0A368SXN5"/>
<comment type="caution">
    <text evidence="2">The sequence shown here is derived from an EMBL/GenBank/DDBJ whole genome shotgun (WGS) entry which is preliminary data.</text>
</comment>
<protein>
    <submittedName>
        <fullName evidence="2">Endonuclease/exonuclease/phosphatase</fullName>
    </submittedName>
</protein>
<accession>A0A368SXN5</accession>
<dbReference type="Proteomes" id="UP000253318">
    <property type="component" value="Unassembled WGS sequence"/>
</dbReference>
<reference evidence="2 3" key="1">
    <citation type="submission" date="2018-04" db="EMBL/GenBank/DDBJ databases">
        <title>Novel actinobacteria from marine sediment.</title>
        <authorList>
            <person name="Ng Z.Y."/>
            <person name="Tan G.Y.A."/>
        </authorList>
    </citation>
    <scope>NUCLEOTIDE SEQUENCE [LARGE SCALE GENOMIC DNA]</scope>
    <source>
        <strain evidence="2 3">TPS81</strain>
    </source>
</reference>
<feature type="non-terminal residue" evidence="2">
    <location>
        <position position="152"/>
    </location>
</feature>
<name>A0A368SXN5_9ACTN</name>
<dbReference type="SUPFAM" id="SSF56219">
    <property type="entry name" value="DNase I-like"/>
    <property type="match status" value="1"/>
</dbReference>
<keyword evidence="2" id="KW-0540">Nuclease</keyword>
<proteinExistence type="predicted"/>
<dbReference type="GO" id="GO:0004527">
    <property type="term" value="F:exonuclease activity"/>
    <property type="evidence" value="ECO:0007669"/>
    <property type="project" value="UniProtKB-KW"/>
</dbReference>
<dbReference type="Gene3D" id="3.60.10.10">
    <property type="entry name" value="Endonuclease/exonuclease/phosphatase"/>
    <property type="match status" value="1"/>
</dbReference>
<gene>
    <name evidence="2" type="ORF">DEF24_27000</name>
</gene>
<dbReference type="EMBL" id="QEIN01000484">
    <property type="protein sequence ID" value="RCV47582.1"/>
    <property type="molecule type" value="Genomic_DNA"/>
</dbReference>
<sequence>MPVLRVLTYNIRSLRDDPRAVARVIRSCRPDVVCLQEAPRLLGWRRARRRLARWTSLTPAVNRRAGGLAVLVRPGVEVLHREHRVLRRVPGPHLRAVSVAVLEAHGRRLAVACTHLDLAAGARLRHAREALGVLERVAAERGAAPVLAGDLN</sequence>
<dbReference type="RefSeq" id="WP_147280577.1">
    <property type="nucleotide sequence ID" value="NZ_QEIN01000484.1"/>
</dbReference>
<keyword evidence="2" id="KW-0269">Exonuclease</keyword>
<evidence type="ECO:0000313" key="3">
    <source>
        <dbReference type="Proteomes" id="UP000253318"/>
    </source>
</evidence>
<feature type="domain" description="Endonuclease/exonuclease/phosphatase" evidence="1">
    <location>
        <begin position="7"/>
        <end position="152"/>
    </location>
</feature>
<evidence type="ECO:0000259" key="1">
    <source>
        <dbReference type="Pfam" id="PF03372"/>
    </source>
</evidence>
<keyword evidence="2" id="KW-0255">Endonuclease</keyword>
<dbReference type="GO" id="GO:0004519">
    <property type="term" value="F:endonuclease activity"/>
    <property type="evidence" value="ECO:0007669"/>
    <property type="project" value="UniProtKB-KW"/>
</dbReference>
<keyword evidence="3" id="KW-1185">Reference proteome</keyword>
<evidence type="ECO:0000313" key="2">
    <source>
        <dbReference type="EMBL" id="RCV47582.1"/>
    </source>
</evidence>
<dbReference type="InterPro" id="IPR005135">
    <property type="entry name" value="Endo/exonuclease/phosphatase"/>
</dbReference>
<organism evidence="2 3">
    <name type="scientific">Marinitenerispora sediminis</name>
    <dbReference type="NCBI Taxonomy" id="1931232"/>
    <lineage>
        <taxon>Bacteria</taxon>
        <taxon>Bacillati</taxon>
        <taxon>Actinomycetota</taxon>
        <taxon>Actinomycetes</taxon>
        <taxon>Streptosporangiales</taxon>
        <taxon>Nocardiopsidaceae</taxon>
        <taxon>Marinitenerispora</taxon>
    </lineage>
</organism>